<dbReference type="AlphaFoldDB" id="A0A9P0HD29"/>
<dbReference type="EMBL" id="OV725080">
    <property type="protein sequence ID" value="CAH1399649.1"/>
    <property type="molecule type" value="Genomic_DNA"/>
</dbReference>
<gene>
    <name evidence="3" type="ORF">NEZAVI_LOCUS9058</name>
</gene>
<keyword evidence="2" id="KW-0812">Transmembrane</keyword>
<feature type="region of interest" description="Disordered" evidence="1">
    <location>
        <begin position="315"/>
        <end position="400"/>
    </location>
</feature>
<dbReference type="OrthoDB" id="6619787at2759"/>
<dbReference type="Proteomes" id="UP001152798">
    <property type="component" value="Chromosome 4"/>
</dbReference>
<sequence length="656" mass="73778">MECEERPHGDEILRSGVRRKAEGPPPQLPPRPLQCPQSHMEAHLTKKRLRKYVFLCSVCGGLASLLGGLFLGVYVILRSYTSSLGYFETIPTYIPAAMLLLTGLGIMCLARRKNRYALLIKVCGVCCLMCAGTCIMVTVTTTVIHMSRLQSLRECVYTTKTLTCTCYSILLSKEGQRPDDGAHYVFNSTPNCEVIHGALYSCLRAMFGLSVIGILVCIFCCMLVYQLLSHERKKMYWEQLELRCRYLYGQPRNQPVISPPQRCSHCACSQQFSYPQATDPTFENRQWTGGRIGNLYSPNPEPVSTGWGWRLPWSRDQRQHQEPSRGSSRDGRASREGQSSGADSQYGFSEGGTVGRTAGLATVSGLSPWGPPPPYSDPNSPRRQHSSVNTTEDNQVFSPRVKYLREKRPELSESEVYFADVSSCCNGSIRNDSLVYDEPQERTKTNHRFPNIPEERASPDSEVAEDGSEEDDPELVSFSRRNNLTRSHRNRLDLSQATEDFSQMSVDSVGQADSPWGSPDFLAPDAQYETIPEPIGFNERRPPTRDNFTELNGNKQPVDRCNNPHYYGGEYQSRYTNPDGLLRHHYEEIQEPPTQRISETSMGNSPVFGSRLFPNPPRRHSPECIALVDESLCSHNDSSCRCSMSINSRVEDNVPN</sequence>
<feature type="compositionally biased region" description="Polar residues" evidence="1">
    <location>
        <begin position="594"/>
        <end position="604"/>
    </location>
</feature>
<feature type="compositionally biased region" description="Pro residues" evidence="1">
    <location>
        <begin position="23"/>
        <end position="33"/>
    </location>
</feature>
<name>A0A9P0HD29_NEZVI</name>
<protein>
    <submittedName>
        <fullName evidence="3">Uncharacterized protein</fullName>
    </submittedName>
</protein>
<feature type="transmembrane region" description="Helical" evidence="2">
    <location>
        <begin position="205"/>
        <end position="228"/>
    </location>
</feature>
<evidence type="ECO:0000256" key="1">
    <source>
        <dbReference type="SAM" id="MobiDB-lite"/>
    </source>
</evidence>
<feature type="compositionally biased region" description="Acidic residues" evidence="1">
    <location>
        <begin position="462"/>
        <end position="474"/>
    </location>
</feature>
<feature type="region of interest" description="Disordered" evidence="1">
    <location>
        <begin position="594"/>
        <end position="614"/>
    </location>
</feature>
<dbReference type="PANTHER" id="PTHR39952">
    <property type="entry name" value="FI02073P"/>
    <property type="match status" value="1"/>
</dbReference>
<evidence type="ECO:0000313" key="4">
    <source>
        <dbReference type="Proteomes" id="UP001152798"/>
    </source>
</evidence>
<feature type="compositionally biased region" description="Polar residues" evidence="1">
    <location>
        <begin position="386"/>
        <end position="397"/>
    </location>
</feature>
<dbReference type="PANTHER" id="PTHR39952:SF1">
    <property type="match status" value="1"/>
</dbReference>
<evidence type="ECO:0000256" key="2">
    <source>
        <dbReference type="SAM" id="Phobius"/>
    </source>
</evidence>
<keyword evidence="2" id="KW-0472">Membrane</keyword>
<feature type="transmembrane region" description="Helical" evidence="2">
    <location>
        <begin position="52"/>
        <end position="77"/>
    </location>
</feature>
<keyword evidence="2" id="KW-1133">Transmembrane helix</keyword>
<evidence type="ECO:0000313" key="3">
    <source>
        <dbReference type="EMBL" id="CAH1399649.1"/>
    </source>
</evidence>
<feature type="compositionally biased region" description="Basic and acidic residues" evidence="1">
    <location>
        <begin position="1"/>
        <end position="13"/>
    </location>
</feature>
<keyword evidence="4" id="KW-1185">Reference proteome</keyword>
<feature type="region of interest" description="Disordered" evidence="1">
    <location>
        <begin position="429"/>
        <end position="482"/>
    </location>
</feature>
<reference evidence="3" key="1">
    <citation type="submission" date="2022-01" db="EMBL/GenBank/DDBJ databases">
        <authorList>
            <person name="King R."/>
        </authorList>
    </citation>
    <scope>NUCLEOTIDE SEQUENCE</scope>
</reference>
<feature type="compositionally biased region" description="Basic and acidic residues" evidence="1">
    <location>
        <begin position="315"/>
        <end position="335"/>
    </location>
</feature>
<feature type="compositionally biased region" description="Polar residues" evidence="1">
    <location>
        <begin position="338"/>
        <end position="347"/>
    </location>
</feature>
<feature type="region of interest" description="Disordered" evidence="1">
    <location>
        <begin position="1"/>
        <end position="36"/>
    </location>
</feature>
<feature type="transmembrane region" description="Helical" evidence="2">
    <location>
        <begin position="89"/>
        <end position="110"/>
    </location>
</feature>
<organism evidence="3 4">
    <name type="scientific">Nezara viridula</name>
    <name type="common">Southern green stink bug</name>
    <name type="synonym">Cimex viridulus</name>
    <dbReference type="NCBI Taxonomy" id="85310"/>
    <lineage>
        <taxon>Eukaryota</taxon>
        <taxon>Metazoa</taxon>
        <taxon>Ecdysozoa</taxon>
        <taxon>Arthropoda</taxon>
        <taxon>Hexapoda</taxon>
        <taxon>Insecta</taxon>
        <taxon>Pterygota</taxon>
        <taxon>Neoptera</taxon>
        <taxon>Paraneoptera</taxon>
        <taxon>Hemiptera</taxon>
        <taxon>Heteroptera</taxon>
        <taxon>Panheteroptera</taxon>
        <taxon>Pentatomomorpha</taxon>
        <taxon>Pentatomoidea</taxon>
        <taxon>Pentatomidae</taxon>
        <taxon>Pentatominae</taxon>
        <taxon>Nezara</taxon>
    </lineage>
</organism>
<feature type="transmembrane region" description="Helical" evidence="2">
    <location>
        <begin position="122"/>
        <end position="144"/>
    </location>
</feature>
<proteinExistence type="predicted"/>
<accession>A0A9P0HD29</accession>